<dbReference type="AlphaFoldDB" id="A0A1G2MJR4"/>
<evidence type="ECO:0000313" key="6">
    <source>
        <dbReference type="Proteomes" id="UP000177130"/>
    </source>
</evidence>
<feature type="domain" description="Bacterial type II secretion system protein E" evidence="4">
    <location>
        <begin position="212"/>
        <end position="226"/>
    </location>
</feature>
<protein>
    <recommendedName>
        <fullName evidence="4">Bacterial type II secretion system protein E domain-containing protein</fullName>
    </recommendedName>
</protein>
<dbReference type="Proteomes" id="UP000177130">
    <property type="component" value="Unassembled WGS sequence"/>
</dbReference>
<gene>
    <name evidence="5" type="ORF">A3C72_03065</name>
</gene>
<dbReference type="PROSITE" id="PS00662">
    <property type="entry name" value="T2SP_E"/>
    <property type="match status" value="1"/>
</dbReference>
<evidence type="ECO:0000256" key="1">
    <source>
        <dbReference type="ARBA" id="ARBA00006611"/>
    </source>
</evidence>
<reference evidence="5 6" key="1">
    <citation type="journal article" date="2016" name="Nat. Commun.">
        <title>Thousands of microbial genomes shed light on interconnected biogeochemical processes in an aquifer system.</title>
        <authorList>
            <person name="Anantharaman K."/>
            <person name="Brown C.T."/>
            <person name="Hug L.A."/>
            <person name="Sharon I."/>
            <person name="Castelle C.J."/>
            <person name="Probst A.J."/>
            <person name="Thomas B.C."/>
            <person name="Singh A."/>
            <person name="Wilkins M.J."/>
            <person name="Karaoz U."/>
            <person name="Brodie E.L."/>
            <person name="Williams K.H."/>
            <person name="Hubbard S.S."/>
            <person name="Banfield J.F."/>
        </authorList>
    </citation>
    <scope>NUCLEOTIDE SEQUENCE [LARGE SCALE GENOMIC DNA]</scope>
</reference>
<accession>A0A1G2MJR4</accession>
<dbReference type="PANTHER" id="PTHR30258">
    <property type="entry name" value="TYPE II SECRETION SYSTEM PROTEIN GSPE-RELATED"/>
    <property type="match status" value="1"/>
</dbReference>
<evidence type="ECO:0000256" key="3">
    <source>
        <dbReference type="ARBA" id="ARBA00022840"/>
    </source>
</evidence>
<dbReference type="InterPro" id="IPR027417">
    <property type="entry name" value="P-loop_NTPase"/>
</dbReference>
<dbReference type="CDD" id="cd01129">
    <property type="entry name" value="PulE-GspE-like"/>
    <property type="match status" value="1"/>
</dbReference>
<dbReference type="GO" id="GO:0005524">
    <property type="term" value="F:ATP binding"/>
    <property type="evidence" value="ECO:0007669"/>
    <property type="project" value="UniProtKB-KW"/>
</dbReference>
<sequence>MTQKYENPDMSPVQILESVLQNAIASRASDIHLDPSREALEVRFRVDGVLYKFGSVPTHYSEAIISRIKVLAQMDIGEKRFPQDGHFEFDIDGKLHNFRVSTVPSMHGLAVVLRALKKGDIFSDLNQLGMDAEQAEISKGIIESPHGMVLISGPTGSGKTTFLYSVIGAMNRVQKSVVTLEDPVELEMDGVRQMQINEAIDLSFSKAAKALLRQNPDVIMIGEIRDPDTAAIAFRAALSGILVFSTFHTFDTPGLIIRLVEMGIPRSVVAYGLAGMISTRLVGKICSNCATPYEPSAFERKLIGEAVGGAQFMKGKGCEVCRNSGFMGRTGIFEIVRFDDEIKSKIIEDVSRTSLREFFRKKIKKSLKESAVDKVRQGITTAEEIIHIVDY</sequence>
<proteinExistence type="inferred from homology"/>
<dbReference type="EMBL" id="MHRK01000019">
    <property type="protein sequence ID" value="OHA24088.1"/>
    <property type="molecule type" value="Genomic_DNA"/>
</dbReference>
<organism evidence="5 6">
    <name type="scientific">Candidatus Taylorbacteria bacterium RIFCSPHIGHO2_02_FULL_43_32b</name>
    <dbReference type="NCBI Taxonomy" id="1802306"/>
    <lineage>
        <taxon>Bacteria</taxon>
        <taxon>Candidatus Tayloriibacteriota</taxon>
    </lineage>
</organism>
<dbReference type="InterPro" id="IPR001482">
    <property type="entry name" value="T2SS/T4SS_dom"/>
</dbReference>
<dbReference type="GO" id="GO:0016887">
    <property type="term" value="F:ATP hydrolysis activity"/>
    <property type="evidence" value="ECO:0007669"/>
    <property type="project" value="TreeGrafter"/>
</dbReference>
<dbReference type="STRING" id="1802306.A3C72_03065"/>
<evidence type="ECO:0000259" key="4">
    <source>
        <dbReference type="PROSITE" id="PS00662"/>
    </source>
</evidence>
<dbReference type="Pfam" id="PF00437">
    <property type="entry name" value="T2SSE"/>
    <property type="match status" value="1"/>
</dbReference>
<comment type="caution">
    <text evidence="5">The sequence shown here is derived from an EMBL/GenBank/DDBJ whole genome shotgun (WGS) entry which is preliminary data.</text>
</comment>
<comment type="similarity">
    <text evidence="1">Belongs to the GSP E family.</text>
</comment>
<dbReference type="SUPFAM" id="SSF52540">
    <property type="entry name" value="P-loop containing nucleoside triphosphate hydrolases"/>
    <property type="match status" value="1"/>
</dbReference>
<evidence type="ECO:0000313" key="5">
    <source>
        <dbReference type="EMBL" id="OHA24088.1"/>
    </source>
</evidence>
<dbReference type="Gene3D" id="3.40.50.300">
    <property type="entry name" value="P-loop containing nucleotide triphosphate hydrolases"/>
    <property type="match status" value="1"/>
</dbReference>
<dbReference type="GO" id="GO:0005886">
    <property type="term" value="C:plasma membrane"/>
    <property type="evidence" value="ECO:0007669"/>
    <property type="project" value="TreeGrafter"/>
</dbReference>
<keyword evidence="2" id="KW-0547">Nucleotide-binding</keyword>
<name>A0A1G2MJR4_9BACT</name>
<keyword evidence="3" id="KW-0067">ATP-binding</keyword>
<dbReference type="Gene3D" id="3.30.450.90">
    <property type="match status" value="1"/>
</dbReference>
<evidence type="ECO:0000256" key="2">
    <source>
        <dbReference type="ARBA" id="ARBA00022741"/>
    </source>
</evidence>
<dbReference type="PANTHER" id="PTHR30258:SF2">
    <property type="entry name" value="COMG OPERON PROTEIN 1"/>
    <property type="match status" value="1"/>
</dbReference>